<dbReference type="PANTHER" id="PTHR34710">
    <property type="entry name" value="OS03G0834100 PROTEIN"/>
    <property type="match status" value="1"/>
</dbReference>
<dbReference type="AlphaFoldDB" id="A0AAD4XP37"/>
<dbReference type="PANTHER" id="PTHR34710:SF20">
    <property type="entry name" value="OS10G0550200 PROTEIN"/>
    <property type="match status" value="1"/>
</dbReference>
<accession>A0AAD4XP37</accession>
<name>A0AAD4XP37_9MAGN</name>
<proteinExistence type="predicted"/>
<dbReference type="EMBL" id="JAJJMB010007130">
    <property type="protein sequence ID" value="KAI3931907.1"/>
    <property type="molecule type" value="Genomic_DNA"/>
</dbReference>
<gene>
    <name evidence="3" type="ORF">MKW98_012317</name>
</gene>
<feature type="compositionally biased region" description="Basic and acidic residues" evidence="1">
    <location>
        <begin position="23"/>
        <end position="34"/>
    </location>
</feature>
<keyword evidence="4" id="KW-1185">Reference proteome</keyword>
<feature type="domain" description="DUF3615" evidence="2">
    <location>
        <begin position="83"/>
        <end position="168"/>
    </location>
</feature>
<dbReference type="Proteomes" id="UP001202328">
    <property type="component" value="Unassembled WGS sequence"/>
</dbReference>
<evidence type="ECO:0000313" key="4">
    <source>
        <dbReference type="Proteomes" id="UP001202328"/>
    </source>
</evidence>
<comment type="caution">
    <text evidence="3">The sequence shown here is derived from an EMBL/GenBank/DDBJ whole genome shotgun (WGS) entry which is preliminary data.</text>
</comment>
<dbReference type="InterPro" id="IPR022059">
    <property type="entry name" value="DUF3615"/>
</dbReference>
<evidence type="ECO:0000256" key="1">
    <source>
        <dbReference type="SAM" id="MobiDB-lite"/>
    </source>
</evidence>
<feature type="compositionally biased region" description="Polar residues" evidence="1">
    <location>
        <begin position="1"/>
        <end position="22"/>
    </location>
</feature>
<dbReference type="Pfam" id="PF12274">
    <property type="entry name" value="DUF3615"/>
    <property type="match status" value="1"/>
</dbReference>
<organism evidence="3 4">
    <name type="scientific">Papaver atlanticum</name>
    <dbReference type="NCBI Taxonomy" id="357466"/>
    <lineage>
        <taxon>Eukaryota</taxon>
        <taxon>Viridiplantae</taxon>
        <taxon>Streptophyta</taxon>
        <taxon>Embryophyta</taxon>
        <taxon>Tracheophyta</taxon>
        <taxon>Spermatophyta</taxon>
        <taxon>Magnoliopsida</taxon>
        <taxon>Ranunculales</taxon>
        <taxon>Papaveraceae</taxon>
        <taxon>Papaveroideae</taxon>
        <taxon>Papaver</taxon>
    </lineage>
</organism>
<reference evidence="3" key="1">
    <citation type="submission" date="2022-04" db="EMBL/GenBank/DDBJ databases">
        <title>A functionally conserved STORR gene fusion in Papaver species that diverged 16.8 million years ago.</title>
        <authorList>
            <person name="Catania T."/>
        </authorList>
    </citation>
    <scope>NUCLEOTIDE SEQUENCE</scope>
    <source>
        <strain evidence="3">S-188037</strain>
    </source>
</reference>
<protein>
    <recommendedName>
        <fullName evidence="2">DUF3615 domain-containing protein</fullName>
    </recommendedName>
</protein>
<sequence>MVVLRSSSKGMCGTSSFNSSSLRSKDVYDPSLDDSKRLCSRVGRIGPKAKAKPKEFEYTSKKPRERKYKSNDGDDVVMSLAIEAMRFYNKEKGTKYELVEPGCITSVLLLTGFFYHIDFIEMFFAELTATNKDVFVELCKCMGPKNLISGEKINGCSFCNMYDNVLHPKDGGFTAGDFMDFEEWKKNYNPPPAC</sequence>
<evidence type="ECO:0000313" key="3">
    <source>
        <dbReference type="EMBL" id="KAI3931907.1"/>
    </source>
</evidence>
<feature type="region of interest" description="Disordered" evidence="1">
    <location>
        <begin position="1"/>
        <end position="34"/>
    </location>
</feature>
<evidence type="ECO:0000259" key="2">
    <source>
        <dbReference type="Pfam" id="PF12274"/>
    </source>
</evidence>